<dbReference type="Pfam" id="PF23151">
    <property type="entry name" value="NuiA_2"/>
    <property type="match status" value="1"/>
</dbReference>
<name>A0A6P8ATW5_PYRGI</name>
<accession>A0A6P8ATW5</accession>
<dbReference type="Proteomes" id="UP000515153">
    <property type="component" value="Unplaced"/>
</dbReference>
<evidence type="ECO:0000256" key="1">
    <source>
        <dbReference type="SAM" id="MobiDB-lite"/>
    </source>
</evidence>
<evidence type="ECO:0000313" key="3">
    <source>
        <dbReference type="RefSeq" id="XP_030978353.1"/>
    </source>
</evidence>
<evidence type="ECO:0000313" key="2">
    <source>
        <dbReference type="Proteomes" id="UP000515153"/>
    </source>
</evidence>
<dbReference type="InterPro" id="IPR056539">
    <property type="entry name" value="NuiA-like"/>
</dbReference>
<reference evidence="3" key="1">
    <citation type="journal article" date="2019" name="Mol. Biol. Evol.">
        <title>Blast fungal genomes show frequent chromosomal changes, gene gains and losses, and effector gene turnover.</title>
        <authorList>
            <person name="Gomez Luciano L.B."/>
            <person name="Jason Tsai I."/>
            <person name="Chuma I."/>
            <person name="Tosa Y."/>
            <person name="Chen Y.H."/>
            <person name="Li J.Y."/>
            <person name="Li M.Y."/>
            <person name="Jade Lu M.Y."/>
            <person name="Nakayashiki H."/>
            <person name="Li W.H."/>
        </authorList>
    </citation>
    <scope>NUCLEOTIDE SEQUENCE</scope>
    <source>
        <strain evidence="3">NI907</strain>
    </source>
</reference>
<dbReference type="PANTHER" id="PTHR42093">
    <property type="match status" value="1"/>
</dbReference>
<dbReference type="PANTHER" id="PTHR42093:SF1">
    <property type="match status" value="1"/>
</dbReference>
<reference evidence="3" key="3">
    <citation type="submission" date="2025-08" db="UniProtKB">
        <authorList>
            <consortium name="RefSeq"/>
        </authorList>
    </citation>
    <scope>IDENTIFICATION</scope>
    <source>
        <strain evidence="3">NI907</strain>
    </source>
</reference>
<dbReference type="Gene3D" id="3.40.1460.10">
    <property type="entry name" value="Nuclease A inhibitor-like"/>
    <property type="match status" value="1"/>
</dbReference>
<organism evidence="2 3">
    <name type="scientific">Pyricularia grisea</name>
    <name type="common">Crabgrass-specific blast fungus</name>
    <name type="synonym">Magnaporthe grisea</name>
    <dbReference type="NCBI Taxonomy" id="148305"/>
    <lineage>
        <taxon>Eukaryota</taxon>
        <taxon>Fungi</taxon>
        <taxon>Dikarya</taxon>
        <taxon>Ascomycota</taxon>
        <taxon>Pezizomycotina</taxon>
        <taxon>Sordariomycetes</taxon>
        <taxon>Sordariomycetidae</taxon>
        <taxon>Magnaporthales</taxon>
        <taxon>Pyriculariaceae</taxon>
        <taxon>Pyricularia</taxon>
    </lineage>
</organism>
<dbReference type="GeneID" id="41964629"/>
<protein>
    <submittedName>
        <fullName evidence="3">Uncharacterized protein</fullName>
    </submittedName>
</protein>
<keyword evidence="2" id="KW-1185">Reference proteome</keyword>
<reference evidence="3" key="2">
    <citation type="submission" date="2019-10" db="EMBL/GenBank/DDBJ databases">
        <authorList>
            <consortium name="NCBI Genome Project"/>
        </authorList>
    </citation>
    <scope>NUCLEOTIDE SEQUENCE</scope>
    <source>
        <strain evidence="3">NI907</strain>
    </source>
</reference>
<proteinExistence type="predicted"/>
<feature type="compositionally biased region" description="Polar residues" evidence="1">
    <location>
        <begin position="114"/>
        <end position="131"/>
    </location>
</feature>
<gene>
    <name evidence="3" type="ORF">PgNI_09739</name>
</gene>
<dbReference type="AlphaFoldDB" id="A0A6P8ATW5"/>
<feature type="region of interest" description="Disordered" evidence="1">
    <location>
        <begin position="101"/>
        <end position="131"/>
    </location>
</feature>
<sequence>MPGAPPANFLLLQRHRTLQLTWSICRRQTRNISTANIVPLRIQKTTTDRTSSDWTAATRPLLLKNHHSIYTTHRATERATVRYFRTTGTMASDESYMDFLNKANEDPSAGKANNAETTSSSDFRSTESGTETPAVLVKATKDAFYMSEADEPFVPVALGWEKGLPNEEEFAKLIHHWDAANAQVEIMDPADWDTQGQYNDLLEAVREAGKGNDVRVYRVPGKKSSRVEYWLVTTTGEKLVGAKALSIES</sequence>
<dbReference type="KEGG" id="pgri:PgNI_09739"/>
<dbReference type="RefSeq" id="XP_030978353.1">
    <property type="nucleotide sequence ID" value="XM_031129721.1"/>
</dbReference>